<dbReference type="WBParaSite" id="HPLM_0001961101-mRNA-1">
    <property type="protein sequence ID" value="HPLM_0001961101-mRNA-1"/>
    <property type="gene ID" value="HPLM_0001961101"/>
</dbReference>
<keyword evidence="3" id="KW-1185">Reference proteome</keyword>
<accession>A0A0N4X5G9</accession>
<protein>
    <submittedName>
        <fullName evidence="4">Small conductance calcium-activated potassium channel protein</fullName>
    </submittedName>
</protein>
<dbReference type="EMBL" id="UZAF01021443">
    <property type="protein sequence ID" value="VDO78208.1"/>
    <property type="molecule type" value="Genomic_DNA"/>
</dbReference>
<feature type="region of interest" description="Disordered" evidence="1">
    <location>
        <begin position="1"/>
        <end position="41"/>
    </location>
</feature>
<evidence type="ECO:0000313" key="2">
    <source>
        <dbReference type="EMBL" id="VDO78208.1"/>
    </source>
</evidence>
<organism evidence="4">
    <name type="scientific">Haemonchus placei</name>
    <name type="common">Barber's pole worm</name>
    <dbReference type="NCBI Taxonomy" id="6290"/>
    <lineage>
        <taxon>Eukaryota</taxon>
        <taxon>Metazoa</taxon>
        <taxon>Ecdysozoa</taxon>
        <taxon>Nematoda</taxon>
        <taxon>Chromadorea</taxon>
        <taxon>Rhabditida</taxon>
        <taxon>Rhabditina</taxon>
        <taxon>Rhabditomorpha</taxon>
        <taxon>Strongyloidea</taxon>
        <taxon>Trichostrongylidae</taxon>
        <taxon>Haemonchus</taxon>
    </lineage>
</organism>
<sequence>MPSQEGPSTAPEQPATSNGIGGAGPNGDTQQGNGVLPNSSSTVEKFPLINRLFRRRNRVHNAYEAQSEFMQKFGHGGSDASAAAATTATATEPRPPPEGVFILFLSVLFAFILSR</sequence>
<dbReference type="AlphaFoldDB" id="A0A0N4X5G9"/>
<evidence type="ECO:0000313" key="4">
    <source>
        <dbReference type="WBParaSite" id="HPLM_0001961101-mRNA-1"/>
    </source>
</evidence>
<dbReference type="STRING" id="6290.A0A0N4X5G9"/>
<feature type="region of interest" description="Disordered" evidence="1">
    <location>
        <begin position="73"/>
        <end position="97"/>
    </location>
</feature>
<feature type="compositionally biased region" description="Polar residues" evidence="1">
    <location>
        <begin position="27"/>
        <end position="41"/>
    </location>
</feature>
<evidence type="ECO:0000256" key="1">
    <source>
        <dbReference type="SAM" id="MobiDB-lite"/>
    </source>
</evidence>
<reference evidence="2 3" key="2">
    <citation type="submission" date="2018-11" db="EMBL/GenBank/DDBJ databases">
        <authorList>
            <consortium name="Pathogen Informatics"/>
        </authorList>
    </citation>
    <scope>NUCLEOTIDE SEQUENCE [LARGE SCALE GENOMIC DNA]</scope>
    <source>
        <strain evidence="2 3">MHpl1</strain>
    </source>
</reference>
<proteinExistence type="predicted"/>
<dbReference type="Proteomes" id="UP000268014">
    <property type="component" value="Unassembled WGS sequence"/>
</dbReference>
<evidence type="ECO:0000313" key="3">
    <source>
        <dbReference type="Proteomes" id="UP000268014"/>
    </source>
</evidence>
<feature type="compositionally biased region" description="Low complexity" evidence="1">
    <location>
        <begin position="80"/>
        <end position="91"/>
    </location>
</feature>
<gene>
    <name evidence="2" type="ORF">HPLM_LOCUS19603</name>
</gene>
<reference evidence="4" key="1">
    <citation type="submission" date="2017-02" db="UniProtKB">
        <authorList>
            <consortium name="WormBaseParasite"/>
        </authorList>
    </citation>
    <scope>IDENTIFICATION</scope>
</reference>
<feature type="compositionally biased region" description="Polar residues" evidence="1">
    <location>
        <begin position="1"/>
        <end position="18"/>
    </location>
</feature>
<name>A0A0N4X5G9_HAEPC</name>
<dbReference type="OrthoDB" id="5863166at2759"/>